<dbReference type="InterPro" id="IPR016461">
    <property type="entry name" value="COMT-like"/>
</dbReference>
<reference evidence="6" key="1">
    <citation type="journal article" date="2020" name="bioRxiv">
        <title>Historical genomics reveals the evolutionary mechanisms behind multiple outbreaks of the host-specific coffee wilt pathogen Fusarium xylarioides.</title>
        <authorList>
            <person name="Peck D."/>
            <person name="Nowell R.W."/>
            <person name="Flood J."/>
            <person name="Ryan M.J."/>
            <person name="Barraclough T.G."/>
        </authorList>
    </citation>
    <scope>NUCLEOTIDE SEQUENCE</scope>
    <source>
        <strain evidence="6">IMI 127659i</strain>
    </source>
</reference>
<evidence type="ECO:0000313" key="6">
    <source>
        <dbReference type="EMBL" id="KAG5762404.1"/>
    </source>
</evidence>
<proteinExistence type="predicted"/>
<organism evidence="6 7">
    <name type="scientific">Fusarium xylarioides</name>
    <dbReference type="NCBI Taxonomy" id="221167"/>
    <lineage>
        <taxon>Eukaryota</taxon>
        <taxon>Fungi</taxon>
        <taxon>Dikarya</taxon>
        <taxon>Ascomycota</taxon>
        <taxon>Pezizomycotina</taxon>
        <taxon>Sordariomycetes</taxon>
        <taxon>Hypocreomycetidae</taxon>
        <taxon>Hypocreales</taxon>
        <taxon>Nectriaceae</taxon>
        <taxon>Fusarium</taxon>
        <taxon>Fusarium fujikuroi species complex</taxon>
    </lineage>
</organism>
<dbReference type="Gene3D" id="1.10.10.10">
    <property type="entry name" value="Winged helix-like DNA-binding domain superfamily/Winged helix DNA-binding domain"/>
    <property type="match status" value="1"/>
</dbReference>
<dbReference type="PANTHER" id="PTHR43712:SF12">
    <property type="entry name" value="STERIGMATOCYSTIN 8-O-METHYLTRANSFERASE"/>
    <property type="match status" value="1"/>
</dbReference>
<protein>
    <recommendedName>
        <fullName evidence="8">O-methyltransferase domain-containing protein</fullName>
    </recommendedName>
</protein>
<dbReference type="InterPro" id="IPR036388">
    <property type="entry name" value="WH-like_DNA-bd_sf"/>
</dbReference>
<dbReference type="Pfam" id="PF08100">
    <property type="entry name" value="Dimerisation"/>
    <property type="match status" value="1"/>
</dbReference>
<sequence length="447" mass="50188">MSVPSETPMQLVALAESILQQTRNISQYLKDHEHAEMTFDSVYSEPPNDPEFVQLQDSLKTSLEDLRFLADGPTRFYRSFFMTGYLLAAFQLVLDLRFFDLVPSDGAISFEELAEKAGLDADRTKRVVCYLATHHVFRVAQPGLVSHTAFSIAMRDEELRSVVHYSFDEMLKAAVETGTSLKATPYESDKTHCPFAARHGVPIFEYYAKHTDKALRFAKAMAAYRRSKAISPQHNIPPTLKYYGSLTINPEVENSTVELKDNFSWNRLEGTVVDIGGGSGHISMALARDFPNLKFVVQDDSEDMLSDGQRLLTPDIQDRIAFQKQSFFAPQPCRDVAAFVIRQCTHNWADDGVIVMFKSVVPGLEGSSPDTPLLINDIVMPEAGTIPRLKERAMREADMVMMVSFGAKQRTKAEFGVLLKKADPRFVIRKVHDTGALGLLEVYLDRS</sequence>
<evidence type="ECO:0000259" key="5">
    <source>
        <dbReference type="Pfam" id="PF08100"/>
    </source>
</evidence>
<dbReference type="InterPro" id="IPR036390">
    <property type="entry name" value="WH_DNA-bd_sf"/>
</dbReference>
<evidence type="ECO:0000256" key="2">
    <source>
        <dbReference type="ARBA" id="ARBA00022679"/>
    </source>
</evidence>
<dbReference type="AlphaFoldDB" id="A0A9P7HRN2"/>
<evidence type="ECO:0000313" key="7">
    <source>
        <dbReference type="Proteomes" id="UP000750502"/>
    </source>
</evidence>
<dbReference type="Pfam" id="PF00891">
    <property type="entry name" value="Methyltransf_2"/>
    <property type="match status" value="1"/>
</dbReference>
<dbReference type="PANTHER" id="PTHR43712">
    <property type="entry name" value="PUTATIVE (AFU_ORTHOLOGUE AFUA_4G14580)-RELATED"/>
    <property type="match status" value="1"/>
</dbReference>
<reference evidence="6" key="2">
    <citation type="submission" date="2020-10" db="EMBL/GenBank/DDBJ databases">
        <authorList>
            <person name="Peck L.D."/>
            <person name="Nowell R.W."/>
            <person name="Flood J."/>
            <person name="Ryan M.J."/>
            <person name="Barraclough T.G."/>
        </authorList>
    </citation>
    <scope>NUCLEOTIDE SEQUENCE</scope>
    <source>
        <strain evidence="6">IMI 127659i</strain>
    </source>
</reference>
<comment type="caution">
    <text evidence="6">The sequence shown here is derived from an EMBL/GenBank/DDBJ whole genome shotgun (WGS) entry which is preliminary data.</text>
</comment>
<dbReference type="InterPro" id="IPR012967">
    <property type="entry name" value="COMT_dimerisation"/>
</dbReference>
<evidence type="ECO:0000259" key="4">
    <source>
        <dbReference type="Pfam" id="PF00891"/>
    </source>
</evidence>
<dbReference type="GO" id="GO:0032259">
    <property type="term" value="P:methylation"/>
    <property type="evidence" value="ECO:0007669"/>
    <property type="project" value="UniProtKB-KW"/>
</dbReference>
<dbReference type="GO" id="GO:0008171">
    <property type="term" value="F:O-methyltransferase activity"/>
    <property type="evidence" value="ECO:0007669"/>
    <property type="project" value="InterPro"/>
</dbReference>
<dbReference type="InterPro" id="IPR001077">
    <property type="entry name" value="COMT_C"/>
</dbReference>
<dbReference type="EMBL" id="JADFTT010000377">
    <property type="protein sequence ID" value="KAG5762404.1"/>
    <property type="molecule type" value="Genomic_DNA"/>
</dbReference>
<evidence type="ECO:0008006" key="8">
    <source>
        <dbReference type="Google" id="ProtNLM"/>
    </source>
</evidence>
<gene>
    <name evidence="6" type="ORF">H9Q72_009504</name>
</gene>
<keyword evidence="1" id="KW-0489">Methyltransferase</keyword>
<keyword evidence="2" id="KW-0808">Transferase</keyword>
<dbReference type="Proteomes" id="UP000750502">
    <property type="component" value="Unassembled WGS sequence"/>
</dbReference>
<dbReference type="SUPFAM" id="SSF46785">
    <property type="entry name" value="Winged helix' DNA-binding domain"/>
    <property type="match status" value="1"/>
</dbReference>
<name>A0A9P7HRN2_9HYPO</name>
<accession>A0A9P7HRN2</accession>
<keyword evidence="7" id="KW-1185">Reference proteome</keyword>
<feature type="domain" description="O-methyltransferase C-terminal" evidence="4">
    <location>
        <begin position="271"/>
        <end position="422"/>
    </location>
</feature>
<feature type="domain" description="O-methyltransferase dimerisation" evidence="5">
    <location>
        <begin position="88"/>
        <end position="151"/>
    </location>
</feature>
<dbReference type="Gene3D" id="3.40.50.150">
    <property type="entry name" value="Vaccinia Virus protein VP39"/>
    <property type="match status" value="1"/>
</dbReference>
<dbReference type="CDD" id="cd02440">
    <property type="entry name" value="AdoMet_MTases"/>
    <property type="match status" value="1"/>
</dbReference>
<keyword evidence="3" id="KW-0949">S-adenosyl-L-methionine</keyword>
<dbReference type="InterPro" id="IPR029063">
    <property type="entry name" value="SAM-dependent_MTases_sf"/>
</dbReference>
<dbReference type="PROSITE" id="PS51683">
    <property type="entry name" value="SAM_OMT_II"/>
    <property type="match status" value="1"/>
</dbReference>
<evidence type="ECO:0000256" key="1">
    <source>
        <dbReference type="ARBA" id="ARBA00022603"/>
    </source>
</evidence>
<evidence type="ECO:0000256" key="3">
    <source>
        <dbReference type="ARBA" id="ARBA00022691"/>
    </source>
</evidence>
<dbReference type="OrthoDB" id="1606438at2759"/>
<dbReference type="SUPFAM" id="SSF53335">
    <property type="entry name" value="S-adenosyl-L-methionine-dependent methyltransferases"/>
    <property type="match status" value="1"/>
</dbReference>